<sequence>MAYKDYVFIKSKYSHNFGNIQNTSQLDEDVYNKFIDQQDYSNAAEYLSQFHFTDPNTNFLHKQRINNLRIEAHKQHAIMANMTDDQRDAYAFNHAMQNNLELPLESVVKGERNSYTERYRNAVNKLYGEDAQEIVFDIKDTKQNPFWGGLKEIFGGRADKATEAFYDSLGIPRGNYRDGLTNLGAIIQEKQGKTSITINKSNPNFLKFLQAAKEVDSRAISMYGIAKDEKGNNVIRGNPNETFYTASLLDFNSKYGGVDEIGNSHAPSKLIDNIITIPQEAANLANPDYTQSNYTEEEYEQAIIGTPYMTAVHAKLEEDYNLGMISNEFYGKKKAELDNEAMRLLLSNDFAEQQILYDTSDDGVLREIKGANNRKWFHDLLNTAYQNNQKITVSEASMGGVPGTYVVIPAFTVGEKQKKDLNGIDLEYDTNFATANEDRLGKESNMRTYRIFLPRFYGDEAEEDVYRDPKMSALRTLTSIDRYQYNHELSGNRSIKSLGNGQYQYTTVVGYAGKKGGSYHPYGVETRVVGKDEAQMLLAEEEATSRVADVIQMIASDENGTLNKDLVKQAIFNKSKYIQKTVSQLYGVSDEQSLQLFGEKFLKNLSKILGIDINRL</sequence>
<protein>
    <submittedName>
        <fullName evidence="1">Uncharacterized protein</fullName>
    </submittedName>
</protein>
<evidence type="ECO:0000313" key="1">
    <source>
        <dbReference type="EMBL" id="XCO00465.1"/>
    </source>
</evidence>
<reference evidence="1" key="1">
    <citation type="submission" date="2024-06" db="EMBL/GenBank/DDBJ databases">
        <title>Intestivirid acquisition increases across infancy in a wild primate population.</title>
        <authorList>
            <person name="Schneider-Creas I.A."/>
            <person name="Moya I.L."/>
            <person name="Chiou K.L."/>
            <person name="Baniel A."/>
            <person name="Azanaw Haile A."/>
            <person name="Kebede F."/>
            <person name="Abebe B."/>
            <person name="Snyder-Mackler N."/>
            <person name="Varsani A."/>
        </authorList>
    </citation>
    <scope>NUCLEOTIDE SEQUENCE</scope>
    <source>
        <strain evidence="1">Int_RNL_2017_0546_COW</strain>
    </source>
</reference>
<dbReference type="EMBL" id="PP965499">
    <property type="protein sequence ID" value="XCO00465.1"/>
    <property type="molecule type" value="Genomic_DNA"/>
</dbReference>
<name>A0AAU8MK44_9CAUD</name>
<proteinExistence type="predicted"/>
<organism evidence="1">
    <name type="scientific">Geladintestivirus 1</name>
    <dbReference type="NCBI Taxonomy" id="3233133"/>
    <lineage>
        <taxon>Viruses</taxon>
        <taxon>Duplodnaviria</taxon>
        <taxon>Heunggongvirae</taxon>
        <taxon>Uroviricota</taxon>
        <taxon>Caudoviricetes</taxon>
        <taxon>Crassvirales</taxon>
    </lineage>
</organism>
<accession>A0AAU8MK44</accession>